<dbReference type="InterPro" id="IPR029058">
    <property type="entry name" value="AB_hydrolase_fold"/>
</dbReference>
<dbReference type="AlphaFoldDB" id="A0A7W3VZW2"/>
<protein>
    <submittedName>
        <fullName evidence="2">Alpha/beta hydrolase</fullName>
    </submittedName>
</protein>
<comment type="caution">
    <text evidence="2">The sequence shown here is derived from an EMBL/GenBank/DDBJ whole genome shotgun (WGS) entry which is preliminary data.</text>
</comment>
<name>A0A7W3VZW2_9PSEU</name>
<keyword evidence="3" id="KW-1185">Reference proteome</keyword>
<dbReference type="SUPFAM" id="SSF53474">
    <property type="entry name" value="alpha/beta-Hydrolases"/>
    <property type="match status" value="1"/>
</dbReference>
<dbReference type="Proteomes" id="UP000526734">
    <property type="component" value="Unassembled WGS sequence"/>
</dbReference>
<dbReference type="EMBL" id="JACGZW010000008">
    <property type="protein sequence ID" value="MBB1156175.1"/>
    <property type="molecule type" value="Genomic_DNA"/>
</dbReference>
<evidence type="ECO:0000313" key="2">
    <source>
        <dbReference type="EMBL" id="MBB1156175.1"/>
    </source>
</evidence>
<accession>A0A7W3VZW2</accession>
<dbReference type="InterPro" id="IPR000073">
    <property type="entry name" value="AB_hydrolase_1"/>
</dbReference>
<dbReference type="Gene3D" id="3.40.50.1820">
    <property type="entry name" value="alpha/beta hydrolase"/>
    <property type="match status" value="1"/>
</dbReference>
<organism evidence="2 3">
    <name type="scientific">Amycolatopsis dendrobii</name>
    <dbReference type="NCBI Taxonomy" id="2760662"/>
    <lineage>
        <taxon>Bacteria</taxon>
        <taxon>Bacillati</taxon>
        <taxon>Actinomycetota</taxon>
        <taxon>Actinomycetes</taxon>
        <taxon>Pseudonocardiales</taxon>
        <taxon>Pseudonocardiaceae</taxon>
        <taxon>Amycolatopsis</taxon>
    </lineage>
</organism>
<dbReference type="PANTHER" id="PTHR43798">
    <property type="entry name" value="MONOACYLGLYCEROL LIPASE"/>
    <property type="match status" value="1"/>
</dbReference>
<sequence>MKKIGRFKNPEAQQRYFTVYEKALRECPQPDEVLDVACRHGTTRVYRFGAGARPLVLLPGLMATAVCYAPLIPGLDGPVYALDTLGEAGRSVQTRPFAGIRDRALGLDDVLAGLGLDEVRLVGGSTGGWHAVNQAIHAPDRLAGICLLDPTTVSAKFSAATQRRALAALVLNRDRDWRRFVAWSAGKDVFDQPAAQVVVAGIRAYRARIPLQDCPPDDALRGIRTPVLALFGGRSVVHDPVAAAANLRRLVPQAEVEVLAEAGHYLYLRPQDRERVIEAIGS</sequence>
<dbReference type="Pfam" id="PF00561">
    <property type="entry name" value="Abhydrolase_1"/>
    <property type="match status" value="1"/>
</dbReference>
<evidence type="ECO:0000259" key="1">
    <source>
        <dbReference type="Pfam" id="PF00561"/>
    </source>
</evidence>
<dbReference type="PANTHER" id="PTHR43798:SF33">
    <property type="entry name" value="HYDROLASE, PUTATIVE (AFU_ORTHOLOGUE AFUA_2G14860)-RELATED"/>
    <property type="match status" value="1"/>
</dbReference>
<keyword evidence="2" id="KW-0378">Hydrolase</keyword>
<proteinExistence type="predicted"/>
<dbReference type="GO" id="GO:0016020">
    <property type="term" value="C:membrane"/>
    <property type="evidence" value="ECO:0007669"/>
    <property type="project" value="TreeGrafter"/>
</dbReference>
<reference evidence="2 3" key="1">
    <citation type="submission" date="2020-08" db="EMBL/GenBank/DDBJ databases">
        <title>Amycolatopsis sp. nov. DR6-1 isolated from Dendrobium heterocarpum.</title>
        <authorList>
            <person name="Tedsree N."/>
            <person name="Kuncharoen N."/>
            <person name="Likhitwitayawuid K."/>
            <person name="Tanasupawat S."/>
        </authorList>
    </citation>
    <scope>NUCLEOTIDE SEQUENCE [LARGE SCALE GENOMIC DNA]</scope>
    <source>
        <strain evidence="2 3">DR6-1</strain>
    </source>
</reference>
<dbReference type="GO" id="GO:0016787">
    <property type="term" value="F:hydrolase activity"/>
    <property type="evidence" value="ECO:0007669"/>
    <property type="project" value="UniProtKB-KW"/>
</dbReference>
<gene>
    <name evidence="2" type="ORF">H4281_23745</name>
</gene>
<dbReference type="InterPro" id="IPR050266">
    <property type="entry name" value="AB_hydrolase_sf"/>
</dbReference>
<dbReference type="RefSeq" id="WP_182893131.1">
    <property type="nucleotide sequence ID" value="NZ_JACGZW010000008.1"/>
</dbReference>
<feature type="domain" description="AB hydrolase-1" evidence="1">
    <location>
        <begin position="54"/>
        <end position="268"/>
    </location>
</feature>
<evidence type="ECO:0000313" key="3">
    <source>
        <dbReference type="Proteomes" id="UP000526734"/>
    </source>
</evidence>